<dbReference type="Pfam" id="PF13401">
    <property type="entry name" value="AAA_22"/>
    <property type="match status" value="1"/>
</dbReference>
<dbReference type="SMART" id="SM00382">
    <property type="entry name" value="AAA"/>
    <property type="match status" value="1"/>
</dbReference>
<sequence length="269" mass="30680">MYKEFYGFSEKPFSKTPDPRFLFLSRMHQEALVRLIYAVEERDLILLTGEIGCGKTTLSRALMDEMDETYRIILIINPRLTPMEFLRLLALRLGVDDPARFKTDLLEQIGGELYRLYQEGICPVLIIDEAQLVPHRDTFDEIRLLTNFQLDDRNLISVVLMGQPELRKRLAHHVYEPLRQRIGMQYDLKPLSLEETAEYLNHRLEVAGGSAGLFLPGAVEKIYGYAGGIPRKINHVASLALLEGFGRESLTIGTEILDAVMSELDLTLV</sequence>
<organism evidence="2 3">
    <name type="scientific">Desulfuromonas soudanensis</name>
    <dbReference type="NCBI Taxonomy" id="1603606"/>
    <lineage>
        <taxon>Bacteria</taxon>
        <taxon>Pseudomonadati</taxon>
        <taxon>Thermodesulfobacteriota</taxon>
        <taxon>Desulfuromonadia</taxon>
        <taxon>Desulfuromonadales</taxon>
        <taxon>Desulfuromonadaceae</taxon>
        <taxon>Desulfuromonas</taxon>
    </lineage>
</organism>
<dbReference type="PANTHER" id="PTHR35894:SF1">
    <property type="entry name" value="PHOSPHORIBULOKINASE _ URIDINE KINASE FAMILY"/>
    <property type="match status" value="1"/>
</dbReference>
<dbReference type="Gene3D" id="3.40.50.300">
    <property type="entry name" value="P-loop containing nucleotide triphosphate hydrolases"/>
    <property type="match status" value="1"/>
</dbReference>
<dbReference type="InterPro" id="IPR027417">
    <property type="entry name" value="P-loop_NTPase"/>
</dbReference>
<dbReference type="RefSeq" id="WP_053550776.1">
    <property type="nucleotide sequence ID" value="NZ_CP010802.1"/>
</dbReference>
<accession>A0A0M4D114</accession>
<dbReference type="PANTHER" id="PTHR35894">
    <property type="entry name" value="GENERAL SECRETION PATHWAY PROTEIN A-RELATED"/>
    <property type="match status" value="1"/>
</dbReference>
<gene>
    <name evidence="2" type="ORF">DSOUD_1931</name>
</gene>
<keyword evidence="3" id="KW-1185">Reference proteome</keyword>
<dbReference type="GO" id="GO:0016887">
    <property type="term" value="F:ATP hydrolysis activity"/>
    <property type="evidence" value="ECO:0007669"/>
    <property type="project" value="InterPro"/>
</dbReference>
<proteinExistence type="predicted"/>
<name>A0A0M4D114_9BACT</name>
<dbReference type="OrthoDB" id="9779230at2"/>
<dbReference type="Proteomes" id="UP000057158">
    <property type="component" value="Chromosome"/>
</dbReference>
<evidence type="ECO:0000313" key="2">
    <source>
        <dbReference type="EMBL" id="ALC16702.1"/>
    </source>
</evidence>
<dbReference type="InterPro" id="IPR003593">
    <property type="entry name" value="AAA+_ATPase"/>
</dbReference>
<dbReference type="EMBL" id="CP010802">
    <property type="protein sequence ID" value="ALC16702.1"/>
    <property type="molecule type" value="Genomic_DNA"/>
</dbReference>
<protein>
    <submittedName>
        <fullName evidence="2">Type II secretory pathway, ExeA component</fullName>
    </submittedName>
</protein>
<evidence type="ECO:0000313" key="3">
    <source>
        <dbReference type="Proteomes" id="UP000057158"/>
    </source>
</evidence>
<dbReference type="AlphaFoldDB" id="A0A0M4D114"/>
<dbReference type="SUPFAM" id="SSF52540">
    <property type="entry name" value="P-loop containing nucleoside triphosphate hydrolases"/>
    <property type="match status" value="1"/>
</dbReference>
<reference evidence="2 3" key="1">
    <citation type="submission" date="2015-07" db="EMBL/GenBank/DDBJ databases">
        <title>Isolation and Genomic Characterization of a Novel Halophilic Metal-Reducing Deltaproteobacterium from the Deep Subsurface.</title>
        <authorList>
            <person name="Badalamenti J.P."/>
            <person name="Summers Z.M."/>
            <person name="Gralnick J.A."/>
            <person name="Bond D.R."/>
        </authorList>
    </citation>
    <scope>NUCLEOTIDE SEQUENCE [LARGE SCALE GENOMIC DNA]</scope>
    <source>
        <strain evidence="2 3">WTL</strain>
    </source>
</reference>
<feature type="domain" description="AAA+ ATPase" evidence="1">
    <location>
        <begin position="41"/>
        <end position="188"/>
    </location>
</feature>
<dbReference type="PATRIC" id="fig|1603606.3.peg.2091"/>
<dbReference type="InterPro" id="IPR049945">
    <property type="entry name" value="AAA_22"/>
</dbReference>
<dbReference type="KEGG" id="des:DSOUD_1931"/>
<dbReference type="InterPro" id="IPR052026">
    <property type="entry name" value="ExeA_AAA_ATPase_DNA-bind"/>
</dbReference>
<dbReference type="STRING" id="1603606.DSOUD_1931"/>
<evidence type="ECO:0000259" key="1">
    <source>
        <dbReference type="SMART" id="SM00382"/>
    </source>
</evidence>